<comment type="caution">
    <text evidence="2">The sequence shown here is derived from an EMBL/GenBank/DDBJ whole genome shotgun (WGS) entry which is preliminary data.</text>
</comment>
<feature type="transmembrane region" description="Helical" evidence="1">
    <location>
        <begin position="73"/>
        <end position="90"/>
    </location>
</feature>
<dbReference type="Proteomes" id="UP000178348">
    <property type="component" value="Unassembled WGS sequence"/>
</dbReference>
<dbReference type="NCBIfam" id="NF045849">
    <property type="entry name" value="ICE_MMCAP2_0565"/>
    <property type="match status" value="1"/>
</dbReference>
<evidence type="ECO:0000313" key="3">
    <source>
        <dbReference type="Proteomes" id="UP000178348"/>
    </source>
</evidence>
<dbReference type="EMBL" id="MHLB01000060">
    <property type="protein sequence ID" value="OGZ00602.1"/>
    <property type="molecule type" value="Genomic_DNA"/>
</dbReference>
<evidence type="ECO:0000256" key="1">
    <source>
        <dbReference type="SAM" id="Phobius"/>
    </source>
</evidence>
<keyword evidence="1" id="KW-1133">Transmembrane helix</keyword>
<sequence length="99" mass="10750">MLFITSAYSAYAQQQKMTKPITEKGQVFGKLESITSWFAGFVITLSVILVLYAAFLYVTAAGDSEKVKKAHQTIIYAVVGIAVAILSWGVPNLVGSFLK</sequence>
<reference evidence="2 3" key="1">
    <citation type="journal article" date="2016" name="Nat. Commun.">
        <title>Thousands of microbial genomes shed light on interconnected biogeochemical processes in an aquifer system.</title>
        <authorList>
            <person name="Anantharaman K."/>
            <person name="Brown C.T."/>
            <person name="Hug L.A."/>
            <person name="Sharon I."/>
            <person name="Castelle C.J."/>
            <person name="Probst A.J."/>
            <person name="Thomas B.C."/>
            <person name="Singh A."/>
            <person name="Wilkins M.J."/>
            <person name="Karaoz U."/>
            <person name="Brodie E.L."/>
            <person name="Williams K.H."/>
            <person name="Hubbard S.S."/>
            <person name="Banfield J.F."/>
        </authorList>
    </citation>
    <scope>NUCLEOTIDE SEQUENCE [LARGE SCALE GENOMIC DNA]</scope>
</reference>
<dbReference type="InterPro" id="IPR043993">
    <property type="entry name" value="T4SS_pilin"/>
</dbReference>
<evidence type="ECO:0000313" key="2">
    <source>
        <dbReference type="EMBL" id="OGZ00602.1"/>
    </source>
</evidence>
<keyword evidence="1" id="KW-0812">Transmembrane</keyword>
<evidence type="ECO:0008006" key="4">
    <source>
        <dbReference type="Google" id="ProtNLM"/>
    </source>
</evidence>
<keyword evidence="1" id="KW-0472">Membrane</keyword>
<gene>
    <name evidence="2" type="ORF">A2946_03210</name>
</gene>
<organism evidence="2 3">
    <name type="scientific">Candidatus Liptonbacteria bacterium RIFCSPLOWO2_01_FULL_53_13</name>
    <dbReference type="NCBI Taxonomy" id="1798651"/>
    <lineage>
        <taxon>Bacteria</taxon>
        <taxon>Candidatus Liptoniibacteriota</taxon>
    </lineage>
</organism>
<name>A0A1G2CHB4_9BACT</name>
<dbReference type="AlphaFoldDB" id="A0A1G2CHB4"/>
<accession>A0A1G2CHB4</accession>
<protein>
    <recommendedName>
        <fullName evidence="4">Conjugal transfer protein TrbC</fullName>
    </recommendedName>
</protein>
<feature type="transmembrane region" description="Helical" evidence="1">
    <location>
        <begin position="36"/>
        <end position="61"/>
    </location>
</feature>
<proteinExistence type="predicted"/>
<dbReference type="Pfam" id="PF18895">
    <property type="entry name" value="T4SS_pilin"/>
    <property type="match status" value="1"/>
</dbReference>